<dbReference type="GO" id="GO:0051287">
    <property type="term" value="F:NAD binding"/>
    <property type="evidence" value="ECO:0007669"/>
    <property type="project" value="InterPro"/>
</dbReference>
<sequence>MLVGAPPTTPNHSFLLALIPFVISNLTELVREIRLEKSKEKDLVRPLDQRLRVSRANRRLRVLGEEIPWGDTGFDYVIESSGVFTEQDKVVAHLKDSAKEVIISATSKDAPLIEIVVNEHEYKADLDIVSNASSITNCLASFVKIIHDKFGIVEDSMTTVQSLTAT</sequence>
<feature type="domain" description="Glyceraldehyde 3-phosphate dehydrogenase NAD(P) binding" evidence="3">
    <location>
        <begin position="33"/>
        <end position="134"/>
    </location>
</feature>
<keyword evidence="5" id="KW-1185">Reference proteome</keyword>
<dbReference type="PANTHER" id="PTHR10836:SF98">
    <property type="entry name" value="GLYCERALDEHYDE-3-PHOSPHATE DEHYDROGENASE"/>
    <property type="match status" value="1"/>
</dbReference>
<dbReference type="PRINTS" id="PR00078">
    <property type="entry name" value="G3PDHDRGNASE"/>
</dbReference>
<dbReference type="InterPro" id="IPR020828">
    <property type="entry name" value="GlycerAld_3-P_DH_NAD(P)-bd"/>
</dbReference>
<evidence type="ECO:0000256" key="1">
    <source>
        <dbReference type="ARBA" id="ARBA00007406"/>
    </source>
</evidence>
<comment type="caution">
    <text evidence="4">The sequence shown here is derived from an EMBL/GenBank/DDBJ whole genome shotgun (WGS) entry which is preliminary data.</text>
</comment>
<evidence type="ECO:0000256" key="2">
    <source>
        <dbReference type="ARBA" id="ARBA00023002"/>
    </source>
</evidence>
<dbReference type="InterPro" id="IPR020831">
    <property type="entry name" value="GlycerAld/Erythrose_P_DH"/>
</dbReference>
<dbReference type="GO" id="GO:0004365">
    <property type="term" value="F:glyceraldehyde-3-phosphate dehydrogenase (NAD+) (phosphorylating) activity"/>
    <property type="evidence" value="ECO:0007669"/>
    <property type="project" value="TreeGrafter"/>
</dbReference>
<dbReference type="GO" id="GO:0005829">
    <property type="term" value="C:cytosol"/>
    <property type="evidence" value="ECO:0007669"/>
    <property type="project" value="TreeGrafter"/>
</dbReference>
<comment type="similarity">
    <text evidence="1">Belongs to the glyceraldehyde-3-phosphate dehydrogenase family.</text>
</comment>
<protein>
    <recommendedName>
        <fullName evidence="3">Glyceraldehyde 3-phosphate dehydrogenase NAD(P) binding domain-containing protein</fullName>
    </recommendedName>
</protein>
<reference evidence="4" key="2">
    <citation type="journal article" date="2022" name="Hortic Res">
        <title>The genome of Dioscorea zingiberensis sheds light on the biosynthesis, origin and evolution of the medicinally important diosgenin saponins.</title>
        <authorList>
            <person name="Li Y."/>
            <person name="Tan C."/>
            <person name="Li Z."/>
            <person name="Guo J."/>
            <person name="Li S."/>
            <person name="Chen X."/>
            <person name="Wang C."/>
            <person name="Dai X."/>
            <person name="Yang H."/>
            <person name="Song W."/>
            <person name="Hou L."/>
            <person name="Xu J."/>
            <person name="Tong Z."/>
            <person name="Xu A."/>
            <person name="Yuan X."/>
            <person name="Wang W."/>
            <person name="Yang Q."/>
            <person name="Chen L."/>
            <person name="Sun Z."/>
            <person name="Wang K."/>
            <person name="Pan B."/>
            <person name="Chen J."/>
            <person name="Bao Y."/>
            <person name="Liu F."/>
            <person name="Qi X."/>
            <person name="Gang D.R."/>
            <person name="Wen J."/>
            <person name="Li J."/>
        </authorList>
    </citation>
    <scope>NUCLEOTIDE SEQUENCE</scope>
    <source>
        <strain evidence="4">Dzin_1.0</strain>
    </source>
</reference>
<dbReference type="Gene3D" id="3.30.360.10">
    <property type="entry name" value="Dihydrodipicolinate Reductase, domain 2"/>
    <property type="match status" value="1"/>
</dbReference>
<dbReference type="InterPro" id="IPR036291">
    <property type="entry name" value="NAD(P)-bd_dom_sf"/>
</dbReference>
<dbReference type="OrthoDB" id="782927at2759"/>
<evidence type="ECO:0000313" key="4">
    <source>
        <dbReference type="EMBL" id="KAJ0972411.1"/>
    </source>
</evidence>
<dbReference type="Gene3D" id="3.40.50.720">
    <property type="entry name" value="NAD(P)-binding Rossmann-like Domain"/>
    <property type="match status" value="1"/>
</dbReference>
<name>A0A9D5CFP5_9LILI</name>
<keyword evidence="2" id="KW-0560">Oxidoreductase</keyword>
<gene>
    <name evidence="4" type="ORF">J5N97_020370</name>
</gene>
<dbReference type="PANTHER" id="PTHR10836">
    <property type="entry name" value="GLYCERALDEHYDE 3-PHOSPHATE DEHYDROGENASE"/>
    <property type="match status" value="1"/>
</dbReference>
<dbReference type="SMART" id="SM00846">
    <property type="entry name" value="Gp_dh_N"/>
    <property type="match status" value="1"/>
</dbReference>
<organism evidence="4 5">
    <name type="scientific">Dioscorea zingiberensis</name>
    <dbReference type="NCBI Taxonomy" id="325984"/>
    <lineage>
        <taxon>Eukaryota</taxon>
        <taxon>Viridiplantae</taxon>
        <taxon>Streptophyta</taxon>
        <taxon>Embryophyta</taxon>
        <taxon>Tracheophyta</taxon>
        <taxon>Spermatophyta</taxon>
        <taxon>Magnoliopsida</taxon>
        <taxon>Liliopsida</taxon>
        <taxon>Dioscoreales</taxon>
        <taxon>Dioscoreaceae</taxon>
        <taxon>Dioscorea</taxon>
    </lineage>
</organism>
<dbReference type="AlphaFoldDB" id="A0A9D5CFP5"/>
<dbReference type="Proteomes" id="UP001085076">
    <property type="component" value="Miscellaneous, Linkage group lg05"/>
</dbReference>
<proteinExistence type="inferred from homology"/>
<reference evidence="4" key="1">
    <citation type="submission" date="2021-03" db="EMBL/GenBank/DDBJ databases">
        <authorList>
            <person name="Li Z."/>
            <person name="Yang C."/>
        </authorList>
    </citation>
    <scope>NUCLEOTIDE SEQUENCE</scope>
    <source>
        <strain evidence="4">Dzin_1.0</strain>
        <tissue evidence="4">Leaf</tissue>
    </source>
</reference>
<dbReference type="EMBL" id="JAGGNH010000005">
    <property type="protein sequence ID" value="KAJ0972411.1"/>
    <property type="molecule type" value="Genomic_DNA"/>
</dbReference>
<evidence type="ECO:0000313" key="5">
    <source>
        <dbReference type="Proteomes" id="UP001085076"/>
    </source>
</evidence>
<evidence type="ECO:0000259" key="3">
    <source>
        <dbReference type="SMART" id="SM00846"/>
    </source>
</evidence>
<dbReference type="GO" id="GO:0006096">
    <property type="term" value="P:glycolytic process"/>
    <property type="evidence" value="ECO:0007669"/>
    <property type="project" value="TreeGrafter"/>
</dbReference>
<dbReference type="SUPFAM" id="SSF51735">
    <property type="entry name" value="NAD(P)-binding Rossmann-fold domains"/>
    <property type="match status" value="1"/>
</dbReference>
<accession>A0A9D5CFP5</accession>